<feature type="transmembrane region" description="Helical" evidence="1">
    <location>
        <begin position="317"/>
        <end position="342"/>
    </location>
</feature>
<gene>
    <name evidence="2" type="ordered locus">Fraau_3014</name>
</gene>
<dbReference type="eggNOG" id="COG1668">
    <property type="taxonomic scope" value="Bacteria"/>
</dbReference>
<dbReference type="PANTHER" id="PTHR43471:SF3">
    <property type="entry name" value="ABC TRANSPORTER PERMEASE PROTEIN NATB"/>
    <property type="match status" value="1"/>
</dbReference>
<sequence>MNIHFAKSPLLTIWWKEVRENLRDRRAVLNALVIGPLLTPLLLLVLIQVLVQRESRQSDRPVTIPVVGAQYAPALIGFLAEGGIRAGSAIADPEQAVVDRDQDVVLRISPQWSAQIARGEPAGIQLIHDSSRSDAQATVDRVSKRLQAWSAQQAALRLLARGMDPAIASPLAISDRDQSTSRSRAGLMFSMLPYLLILTVQMGGMYLAIDLTAGERERQSLEPLLVNPVARWKILLAKLAATSSFAFASLVLSVLAFGLVGYGLPSAKLGFELHLGLRFMFTAWWMMLPLTVFLAGLQIMVAGFAKSYREAQTYLGLLSLVPALPSLFLSLLPFKASAWMYAVPVLSQNLGIVELLRSGQVAWLPLGLCFAGTSLLAVLVVIIAIRVFDSERMAISS</sequence>
<dbReference type="AlphaFoldDB" id="H8L2Y6"/>
<dbReference type="Pfam" id="PF12679">
    <property type="entry name" value="ABC2_membrane_2"/>
    <property type="match status" value="1"/>
</dbReference>
<reference evidence="2" key="1">
    <citation type="submission" date="2012-02" db="EMBL/GenBank/DDBJ databases">
        <title>The complete genome of Frateuria aurantia DSM 6220.</title>
        <authorList>
            <consortium name="US DOE Joint Genome Institute (JGI-PGF)"/>
            <person name="Lucas S."/>
            <person name="Copeland A."/>
            <person name="Lapidus A."/>
            <person name="Glavina del Rio T."/>
            <person name="Dalin E."/>
            <person name="Tice H."/>
            <person name="Bruce D."/>
            <person name="Goodwin L."/>
            <person name="Pitluck S."/>
            <person name="Peters L."/>
            <person name="Ovchinnikova G."/>
            <person name="Teshima H."/>
            <person name="Kyrpides N."/>
            <person name="Mavromatis K."/>
            <person name="Ivanova N."/>
            <person name="Brettin T."/>
            <person name="Detter J.C."/>
            <person name="Han C."/>
            <person name="Larimer F."/>
            <person name="Land M."/>
            <person name="Hauser L."/>
            <person name="Markowitz V."/>
            <person name="Cheng J.-F."/>
            <person name="Hugenholtz P."/>
            <person name="Woyke T."/>
            <person name="Wu D."/>
            <person name="Brambilla E."/>
            <person name="Klenk H.-P."/>
            <person name="Eisen J.A."/>
        </authorList>
    </citation>
    <scope>NUCLEOTIDE SEQUENCE</scope>
    <source>
        <strain evidence="2">DSM 6220</strain>
    </source>
</reference>
<evidence type="ECO:0000313" key="2">
    <source>
        <dbReference type="EMBL" id="AFC87342.1"/>
    </source>
</evidence>
<feature type="transmembrane region" description="Helical" evidence="1">
    <location>
        <begin position="239"/>
        <end position="264"/>
    </location>
</feature>
<dbReference type="RefSeq" id="WP_014404345.1">
    <property type="nucleotide sequence ID" value="NC_017033.1"/>
</dbReference>
<name>H8L2Y6_FRAAD</name>
<keyword evidence="1" id="KW-1133">Transmembrane helix</keyword>
<feature type="transmembrane region" description="Helical" evidence="1">
    <location>
        <begin position="362"/>
        <end position="388"/>
    </location>
</feature>
<dbReference type="GO" id="GO:0140359">
    <property type="term" value="F:ABC-type transporter activity"/>
    <property type="evidence" value="ECO:0007669"/>
    <property type="project" value="InterPro"/>
</dbReference>
<dbReference type="GO" id="GO:0005886">
    <property type="term" value="C:plasma membrane"/>
    <property type="evidence" value="ECO:0007669"/>
    <property type="project" value="UniProtKB-SubCell"/>
</dbReference>
<protein>
    <submittedName>
        <fullName evidence="2">ABC-type Na+ efflux pump, permease component</fullName>
    </submittedName>
</protein>
<keyword evidence="3" id="KW-1185">Reference proteome</keyword>
<organism evidence="2 3">
    <name type="scientific">Frateuria aurantia (strain ATCC 33424 / DSM 6220 / KCTC 2777 / LMG 1558 / NBRC 3245 / NCIMB 13370)</name>
    <name type="common">Acetobacter aurantius</name>
    <dbReference type="NCBI Taxonomy" id="767434"/>
    <lineage>
        <taxon>Bacteria</taxon>
        <taxon>Pseudomonadati</taxon>
        <taxon>Pseudomonadota</taxon>
        <taxon>Gammaproteobacteria</taxon>
        <taxon>Lysobacterales</taxon>
        <taxon>Rhodanobacteraceae</taxon>
        <taxon>Frateuria</taxon>
    </lineage>
</organism>
<dbReference type="OrthoDB" id="5486437at2"/>
<dbReference type="HOGENOM" id="CLU_022118_2_0_6"/>
<dbReference type="EMBL" id="CP003350">
    <property type="protein sequence ID" value="AFC87342.1"/>
    <property type="molecule type" value="Genomic_DNA"/>
</dbReference>
<evidence type="ECO:0000256" key="1">
    <source>
        <dbReference type="SAM" id="Phobius"/>
    </source>
</evidence>
<feature type="transmembrane region" description="Helical" evidence="1">
    <location>
        <begin position="284"/>
        <end position="305"/>
    </location>
</feature>
<dbReference type="STRING" id="767434.Fraau_3014"/>
<feature type="transmembrane region" description="Helical" evidence="1">
    <location>
        <begin position="187"/>
        <end position="209"/>
    </location>
</feature>
<keyword evidence="1" id="KW-0472">Membrane</keyword>
<keyword evidence="1" id="KW-0812">Transmembrane</keyword>
<feature type="transmembrane region" description="Helical" evidence="1">
    <location>
        <begin position="27"/>
        <end position="51"/>
    </location>
</feature>
<dbReference type="KEGG" id="fau:Fraau_3014"/>
<accession>H8L2Y6</accession>
<dbReference type="PANTHER" id="PTHR43471">
    <property type="entry name" value="ABC TRANSPORTER PERMEASE"/>
    <property type="match status" value="1"/>
</dbReference>
<proteinExistence type="predicted"/>
<evidence type="ECO:0000313" key="3">
    <source>
        <dbReference type="Proteomes" id="UP000005234"/>
    </source>
</evidence>
<dbReference type="Proteomes" id="UP000005234">
    <property type="component" value="Chromosome"/>
</dbReference>